<evidence type="ECO:0000256" key="17">
    <source>
        <dbReference type="ARBA" id="ARBA00029438"/>
    </source>
</evidence>
<dbReference type="SUPFAM" id="SSF55060">
    <property type="entry name" value="GHMP Kinase, C-terminal domain"/>
    <property type="match status" value="1"/>
</dbReference>
<comment type="catalytic activity">
    <reaction evidence="18">
        <text>(R)-mevalonate + ATP = (R)-5-phosphomevalonate + ADP + H(+)</text>
        <dbReference type="Rhea" id="RHEA:17065"/>
        <dbReference type="ChEBI" id="CHEBI:15378"/>
        <dbReference type="ChEBI" id="CHEBI:30616"/>
        <dbReference type="ChEBI" id="CHEBI:36464"/>
        <dbReference type="ChEBI" id="CHEBI:58146"/>
        <dbReference type="ChEBI" id="CHEBI:456216"/>
        <dbReference type="EC" id="2.7.1.36"/>
    </reaction>
</comment>
<evidence type="ECO:0000256" key="11">
    <source>
        <dbReference type="ARBA" id="ARBA00022842"/>
    </source>
</evidence>
<evidence type="ECO:0000256" key="3">
    <source>
        <dbReference type="ARBA" id="ARBA00012103"/>
    </source>
</evidence>
<keyword evidence="9 18" id="KW-0418">Kinase</keyword>
<dbReference type="InterPro" id="IPR013750">
    <property type="entry name" value="GHMP_kinase_C_dom"/>
</dbReference>
<reference evidence="21" key="1">
    <citation type="submission" date="2020-06" db="EMBL/GenBank/DDBJ databases">
        <authorList>
            <person name="Li T."/>
            <person name="Hu X."/>
            <person name="Zhang T."/>
            <person name="Song X."/>
            <person name="Zhang H."/>
            <person name="Dai N."/>
            <person name="Sheng W."/>
            <person name="Hou X."/>
            <person name="Wei L."/>
        </authorList>
    </citation>
    <scope>NUCLEOTIDE SEQUENCE</scope>
    <source>
        <strain evidence="21">KEN1</strain>
        <tissue evidence="21">Leaf</tissue>
    </source>
</reference>
<evidence type="ECO:0000313" key="21">
    <source>
        <dbReference type="EMBL" id="KAL0455012.1"/>
    </source>
</evidence>
<dbReference type="EC" id="2.7.1.36" evidence="3 18"/>
<keyword evidence="15 18" id="KW-1207">Sterol metabolism</keyword>
<evidence type="ECO:0000256" key="8">
    <source>
        <dbReference type="ARBA" id="ARBA00022741"/>
    </source>
</evidence>
<dbReference type="EMBL" id="JACGWN010000003">
    <property type="protein sequence ID" value="KAL0455012.1"/>
    <property type="molecule type" value="Genomic_DNA"/>
</dbReference>
<feature type="domain" description="GHMP kinase C-terminal" evidence="20">
    <location>
        <begin position="295"/>
        <end position="348"/>
    </location>
</feature>
<dbReference type="InterPro" id="IPR006205">
    <property type="entry name" value="Mev_gal_kin"/>
</dbReference>
<evidence type="ECO:0000256" key="5">
    <source>
        <dbReference type="ARBA" id="ARBA00022516"/>
    </source>
</evidence>
<evidence type="ECO:0000256" key="7">
    <source>
        <dbReference type="ARBA" id="ARBA00022723"/>
    </source>
</evidence>
<dbReference type="GO" id="GO:0046872">
    <property type="term" value="F:metal ion binding"/>
    <property type="evidence" value="ECO:0007669"/>
    <property type="project" value="UniProtKB-KW"/>
</dbReference>
<dbReference type="GO" id="GO:0004496">
    <property type="term" value="F:mevalonate kinase activity"/>
    <property type="evidence" value="ECO:0007669"/>
    <property type="project" value="UniProtKB-EC"/>
</dbReference>
<keyword evidence="5 18" id="KW-0444">Lipid biosynthesis</keyword>
<protein>
    <recommendedName>
        <fullName evidence="3 18">Mevalonate kinase</fullName>
        <shortName evidence="18">MK</shortName>
        <ecNumber evidence="3 18">2.7.1.36</ecNumber>
    </recommendedName>
</protein>
<dbReference type="InterPro" id="IPR006204">
    <property type="entry name" value="GHMP_kinase_N_dom"/>
</dbReference>
<feature type="domain" description="GHMP kinase N-terminal" evidence="19">
    <location>
        <begin position="126"/>
        <end position="212"/>
    </location>
</feature>
<evidence type="ECO:0000259" key="20">
    <source>
        <dbReference type="Pfam" id="PF08544"/>
    </source>
</evidence>
<dbReference type="InterPro" id="IPR006203">
    <property type="entry name" value="GHMP_knse_ATP-bd_CS"/>
</dbReference>
<dbReference type="InterPro" id="IPR014721">
    <property type="entry name" value="Ribsml_uS5_D2-typ_fold_subgr"/>
</dbReference>
<dbReference type="InterPro" id="IPR036554">
    <property type="entry name" value="GHMP_kinase_C_sf"/>
</dbReference>
<evidence type="ECO:0000256" key="6">
    <source>
        <dbReference type="ARBA" id="ARBA00022679"/>
    </source>
</evidence>
<keyword evidence="7" id="KW-0479">Metal-binding</keyword>
<evidence type="ECO:0000256" key="4">
    <source>
        <dbReference type="ARBA" id="ARBA00022490"/>
    </source>
</evidence>
<keyword evidence="16 18" id="KW-0753">Steroid metabolism</keyword>
<dbReference type="PROSITE" id="PS00627">
    <property type="entry name" value="GHMP_KINASES_ATP"/>
    <property type="match status" value="1"/>
</dbReference>
<dbReference type="AlphaFoldDB" id="A0AAW2XPZ5"/>
<keyword evidence="11" id="KW-0460">Magnesium</keyword>
<dbReference type="Pfam" id="PF00288">
    <property type="entry name" value="GHMP_kinases_N"/>
    <property type="match status" value="1"/>
</dbReference>
<dbReference type="GO" id="GO:0005524">
    <property type="term" value="F:ATP binding"/>
    <property type="evidence" value="ECO:0007669"/>
    <property type="project" value="UniProtKB-KW"/>
</dbReference>
<comment type="pathway">
    <text evidence="17 18">Isoprenoid biosynthesis; isopentenyl diphosphate biosynthesis via mevalonate pathway; isopentenyl diphosphate from (R)-mevalonate: step 1/3.</text>
</comment>
<dbReference type="PANTHER" id="PTHR43290:SF2">
    <property type="entry name" value="MEVALONATE KINASE"/>
    <property type="match status" value="1"/>
</dbReference>
<sequence>MEVRARAPGKIILAGEHAVVHGSTAVAAAIDLYTYVSLRFPAPTDNDNHLRLHLKDVGLELSWPVEKLKEALPKLSSSHPASAPSSCSLETFKAITSLVDEQNIPETNTGLASGVSAFLWLYTSIHGNKPAKVVVTSELPLGSGLGSSAALCVALSGALLALSESGKLDFTDQGWQIFSDSDLELANKWAFEGEKIIHGKPSGIDNTVSTYGNMIKFRSGQLTRIKTNMPLKMLITNTKVGRNTKALVASVSERTLRHSSAMASVFNAVDAISNELAAIIQSQASDDLAVTEKEEKLGELMEMNQGLLLCMGVSHLSIDTVIRVALKYKLSTKLTGAGGGGCVLTLLPTLLSGTVVDKVIAELESCGFQCMIAGIGGRGMEVWRGGLGIQGLGGRRVPDGNKIPLGFGFKVRERGASVQSVVAGFGERLRQGSFCGVETGLELGTISDEVKP</sequence>
<comment type="subcellular location">
    <subcellularLocation>
        <location evidence="1 18">Cytoplasm</location>
    </subcellularLocation>
</comment>
<keyword evidence="12 18" id="KW-0752">Steroid biosynthesis</keyword>
<dbReference type="FunFam" id="3.30.230.10:FF:000027">
    <property type="entry name" value="Mevalonate kinase"/>
    <property type="match status" value="1"/>
</dbReference>
<reference evidence="21" key="2">
    <citation type="journal article" date="2024" name="Plant">
        <title>Genomic evolution and insights into agronomic trait innovations of Sesamum species.</title>
        <authorList>
            <person name="Miao H."/>
            <person name="Wang L."/>
            <person name="Qu L."/>
            <person name="Liu H."/>
            <person name="Sun Y."/>
            <person name="Le M."/>
            <person name="Wang Q."/>
            <person name="Wei S."/>
            <person name="Zheng Y."/>
            <person name="Lin W."/>
            <person name="Duan Y."/>
            <person name="Cao H."/>
            <person name="Xiong S."/>
            <person name="Wang X."/>
            <person name="Wei L."/>
            <person name="Li C."/>
            <person name="Ma Q."/>
            <person name="Ju M."/>
            <person name="Zhao R."/>
            <person name="Li G."/>
            <person name="Mu C."/>
            <person name="Tian Q."/>
            <person name="Mei H."/>
            <person name="Zhang T."/>
            <person name="Gao T."/>
            <person name="Zhang H."/>
        </authorList>
    </citation>
    <scope>NUCLEOTIDE SEQUENCE</scope>
    <source>
        <strain evidence="21">KEN1</strain>
    </source>
</reference>
<keyword evidence="10 18" id="KW-0067">ATP-binding</keyword>
<evidence type="ECO:0000256" key="10">
    <source>
        <dbReference type="ARBA" id="ARBA00022840"/>
    </source>
</evidence>
<dbReference type="GO" id="GO:0019287">
    <property type="term" value="P:isopentenyl diphosphate biosynthetic process, mevalonate pathway"/>
    <property type="evidence" value="ECO:0007669"/>
    <property type="project" value="TreeGrafter"/>
</dbReference>
<keyword evidence="14 18" id="KW-0443">Lipid metabolism</keyword>
<proteinExistence type="inferred from homology"/>
<dbReference type="PANTHER" id="PTHR43290">
    <property type="entry name" value="MEVALONATE KINASE"/>
    <property type="match status" value="1"/>
</dbReference>
<comment type="caution">
    <text evidence="21">The sequence shown here is derived from an EMBL/GenBank/DDBJ whole genome shotgun (WGS) entry which is preliminary data.</text>
</comment>
<evidence type="ECO:0000259" key="19">
    <source>
        <dbReference type="Pfam" id="PF00288"/>
    </source>
</evidence>
<evidence type="ECO:0000256" key="16">
    <source>
        <dbReference type="ARBA" id="ARBA00023221"/>
    </source>
</evidence>
<evidence type="ECO:0000256" key="9">
    <source>
        <dbReference type="ARBA" id="ARBA00022777"/>
    </source>
</evidence>
<dbReference type="GO" id="GO:0016126">
    <property type="term" value="P:sterol biosynthetic process"/>
    <property type="evidence" value="ECO:0007669"/>
    <property type="project" value="UniProtKB-KW"/>
</dbReference>
<organism evidence="21">
    <name type="scientific">Sesamum latifolium</name>
    <dbReference type="NCBI Taxonomy" id="2727402"/>
    <lineage>
        <taxon>Eukaryota</taxon>
        <taxon>Viridiplantae</taxon>
        <taxon>Streptophyta</taxon>
        <taxon>Embryophyta</taxon>
        <taxon>Tracheophyta</taxon>
        <taxon>Spermatophyta</taxon>
        <taxon>Magnoliopsida</taxon>
        <taxon>eudicotyledons</taxon>
        <taxon>Gunneridae</taxon>
        <taxon>Pentapetalae</taxon>
        <taxon>asterids</taxon>
        <taxon>lamiids</taxon>
        <taxon>Lamiales</taxon>
        <taxon>Pedaliaceae</taxon>
        <taxon>Sesamum</taxon>
    </lineage>
</organism>
<evidence type="ECO:0000256" key="13">
    <source>
        <dbReference type="ARBA" id="ARBA00023011"/>
    </source>
</evidence>
<name>A0AAW2XPZ5_9LAMI</name>
<dbReference type="SUPFAM" id="SSF54211">
    <property type="entry name" value="Ribosomal protein S5 domain 2-like"/>
    <property type="match status" value="1"/>
</dbReference>
<keyword evidence="8 18" id="KW-0547">Nucleotide-binding</keyword>
<dbReference type="NCBIfam" id="TIGR00549">
    <property type="entry name" value="mevalon_kin"/>
    <property type="match status" value="1"/>
</dbReference>
<keyword evidence="13 18" id="KW-0756">Sterol biosynthesis</keyword>
<evidence type="ECO:0000256" key="18">
    <source>
        <dbReference type="RuleBase" id="RU363087"/>
    </source>
</evidence>
<comment type="similarity">
    <text evidence="2 18">Belongs to the GHMP kinase family. Mevalonate kinase subfamily.</text>
</comment>
<evidence type="ECO:0000256" key="1">
    <source>
        <dbReference type="ARBA" id="ARBA00004496"/>
    </source>
</evidence>
<evidence type="ECO:0000256" key="15">
    <source>
        <dbReference type="ARBA" id="ARBA00023166"/>
    </source>
</evidence>
<gene>
    <name evidence="21" type="ORF">Slati_0840400</name>
</gene>
<dbReference type="Pfam" id="PF08544">
    <property type="entry name" value="GHMP_kinases_C"/>
    <property type="match status" value="1"/>
</dbReference>
<evidence type="ECO:0000256" key="14">
    <source>
        <dbReference type="ARBA" id="ARBA00023098"/>
    </source>
</evidence>
<keyword evidence="6 18" id="KW-0808">Transferase</keyword>
<dbReference type="Gene3D" id="3.30.230.10">
    <property type="match status" value="1"/>
</dbReference>
<keyword evidence="4 18" id="KW-0963">Cytoplasm</keyword>
<dbReference type="GO" id="GO:0005829">
    <property type="term" value="C:cytosol"/>
    <property type="evidence" value="ECO:0007669"/>
    <property type="project" value="TreeGrafter"/>
</dbReference>
<accession>A0AAW2XPZ5</accession>
<evidence type="ECO:0000256" key="12">
    <source>
        <dbReference type="ARBA" id="ARBA00022955"/>
    </source>
</evidence>
<dbReference type="FunFam" id="3.30.70.890:FF:000003">
    <property type="entry name" value="Mevalonate kinase"/>
    <property type="match status" value="1"/>
</dbReference>
<dbReference type="Gene3D" id="3.30.70.890">
    <property type="entry name" value="GHMP kinase, C-terminal domain"/>
    <property type="match status" value="1"/>
</dbReference>
<evidence type="ECO:0000256" key="2">
    <source>
        <dbReference type="ARBA" id="ARBA00006495"/>
    </source>
</evidence>
<dbReference type="PRINTS" id="PR00959">
    <property type="entry name" value="MEVGALKINASE"/>
</dbReference>
<dbReference type="InterPro" id="IPR020568">
    <property type="entry name" value="Ribosomal_Su5_D2-typ_SF"/>
</dbReference>